<comment type="caution">
    <text evidence="1">The sequence shown here is derived from an EMBL/GenBank/DDBJ whole genome shotgun (WGS) entry which is preliminary data.</text>
</comment>
<accession>A0AAE3YBC7</accession>
<protein>
    <submittedName>
        <fullName evidence="1">Uncharacterized protein</fullName>
    </submittedName>
</protein>
<evidence type="ECO:0000313" key="1">
    <source>
        <dbReference type="EMBL" id="MDR6529063.1"/>
    </source>
</evidence>
<dbReference type="SUPFAM" id="SSF69318">
    <property type="entry name" value="Integrin alpha N-terminal domain"/>
    <property type="match status" value="1"/>
</dbReference>
<dbReference type="InterPro" id="IPR028994">
    <property type="entry name" value="Integrin_alpha_N"/>
</dbReference>
<dbReference type="EMBL" id="JAVDQY010000007">
    <property type="protein sequence ID" value="MDR6529063.1"/>
    <property type="molecule type" value="Genomic_DNA"/>
</dbReference>
<dbReference type="AlphaFoldDB" id="A0AAE3YBC7"/>
<evidence type="ECO:0000313" key="2">
    <source>
        <dbReference type="Proteomes" id="UP001184861"/>
    </source>
</evidence>
<dbReference type="RefSeq" id="WP_309948250.1">
    <property type="nucleotide sequence ID" value="NZ_JAVDQY010000007.1"/>
</dbReference>
<gene>
    <name evidence="1" type="ORF">J2787_004504</name>
</gene>
<name>A0AAE3YBC7_9FLAO</name>
<dbReference type="Proteomes" id="UP001184861">
    <property type="component" value="Unassembled WGS sequence"/>
</dbReference>
<proteinExistence type="predicted"/>
<organism evidence="1 2">
    <name type="scientific">Chryseobacterium rhizosphaerae</name>
    <dbReference type="NCBI Taxonomy" id="395937"/>
    <lineage>
        <taxon>Bacteria</taxon>
        <taxon>Pseudomonadati</taxon>
        <taxon>Bacteroidota</taxon>
        <taxon>Flavobacteriia</taxon>
        <taxon>Flavobacteriales</taxon>
        <taxon>Weeksellaceae</taxon>
        <taxon>Chryseobacterium group</taxon>
        <taxon>Chryseobacterium</taxon>
    </lineage>
</organism>
<sequence>MKKLFTIIIVLLAMKSYSQSSPQSYYKRMFDTKGFNTWISSSDSPNQLEFAWAVPAHMEALVLMYEKTNEKPYAETLIRCMGNTISRRDDLRHQIGLDSIYDYRGISGAAWSNNHYNKKSDSGKAYSHLVHSANIMYPMAKFAGIIKNDSILQNLVADTVVGSRYSGMKYNAIADDLIQRIKETLFYHKDQWHTEPIPNSSDSIGYYKERNAPDELKYPNIILPFNMQSSAGRVLVHMYRATHDSIYVTQLSQIANFIKSNTQFNPTLGSNIWTYWKHDDLREDLSHANLTASFPYECNKYGIVKNGIPVYTTSNIEAYYKTFTKDIYISPLFIKNGVNYNDENWNVKYDVVPSNPTVRPRYGTYPAYMWLYLSKYDDETLYQTVADLQAAKHYYDSITVDESSITLALMSNFENLIVPVNTDHKYGEDSDWRGIAKGNFDVDNDEEFVVIRNSDGLIETLEPHNKGFRSVTNNKLYSGVNNWKGLAAGDFFGDNKSEIIALNDHPDANENGFYLFKIENNDIIEQAKYTGYGAQSEWVGLTAGNFISGGKDDFVAVRNFDKEIFVYQFNGTTPQLVHANPLNLPANSTIKAIASGNLDDDTKDEIVLLVDAGDTDSIYNGIHVYDVDDNGILTKIAESTGWGAASNWKGLAVGDLDGDEVGEIVVQRNFDGFYRVFQLNGNALSNDGAENFPIMQIEDNMMCLGKFDPSSKNEELVTLRKDGGIVMFSSSKVVNSESNKSSIENKNSDHCQDELPSQLYSFLKP</sequence>
<reference evidence="1" key="1">
    <citation type="submission" date="2023-07" db="EMBL/GenBank/DDBJ databases">
        <title>Sorghum-associated microbial communities from plants grown in Nebraska, USA.</title>
        <authorList>
            <person name="Schachtman D."/>
        </authorList>
    </citation>
    <scope>NUCLEOTIDE SEQUENCE</scope>
    <source>
        <strain evidence="1">DS2360</strain>
    </source>
</reference>